<dbReference type="SUPFAM" id="SSF53756">
    <property type="entry name" value="UDP-Glycosyltransferase/glycogen phosphorylase"/>
    <property type="match status" value="1"/>
</dbReference>
<evidence type="ECO:0000313" key="2">
    <source>
        <dbReference type="Proteomes" id="UP000078459"/>
    </source>
</evidence>
<sequence length="356" mass="40508">MEIEFNLKNILIISPAFPTATNGLGDYSEILGSKLAEEIDFQIFYAGLGQKESVSVKKYIEVNKKNNLNQIVKEHSINLVFLNYSNYGYQKRGVPFWLWISLASIKKQNIAIITFFHEIYASGNFRESSFWLKPAQVFLFKKIYQLSDNVFCSNEVVLNLIQQQTEDGGVKTKNIGIFSNIPELGEFISWDDRKPYAVVFGTLGRRNSIYKNIPLLNDFIIQNNILKIFDIGDGELNINESSLNIPLIKCGKISLFDISQILAQSQWGFIDYPNKLLGKSGIFAAYCAYGLAILNFVDDTSNTTDDLILGKNLISMSTIPRQVNGKDLSINSFNWYVNRNLNIHAHQIIKTIKRRL</sequence>
<dbReference type="EMBL" id="LWHJ01000030">
    <property type="protein sequence ID" value="OAQ38595.1"/>
    <property type="molecule type" value="Genomic_DNA"/>
</dbReference>
<gene>
    <name evidence="1" type="ORF">A5893_14370</name>
</gene>
<accession>A0A179DC15</accession>
<organism evidence="1 2">
    <name type="scientific">Pedobacter psychrophilus</name>
    <dbReference type="NCBI Taxonomy" id="1826909"/>
    <lineage>
        <taxon>Bacteria</taxon>
        <taxon>Pseudomonadati</taxon>
        <taxon>Bacteroidota</taxon>
        <taxon>Sphingobacteriia</taxon>
        <taxon>Sphingobacteriales</taxon>
        <taxon>Sphingobacteriaceae</taxon>
        <taxon>Pedobacter</taxon>
    </lineage>
</organism>
<name>A0A179DC15_9SPHI</name>
<reference evidence="1 2" key="2">
    <citation type="submission" date="2016-06" db="EMBL/GenBank/DDBJ databases">
        <title>Pedobacter psychrophilus sp. nov., isolated from Antarctic fragmentary rock.</title>
        <authorList>
            <person name="Svec P."/>
        </authorList>
    </citation>
    <scope>NUCLEOTIDE SEQUENCE [LARGE SCALE GENOMIC DNA]</scope>
    <source>
        <strain evidence="1 2">CCM 8644</strain>
    </source>
</reference>
<dbReference type="Proteomes" id="UP000078459">
    <property type="component" value="Unassembled WGS sequence"/>
</dbReference>
<evidence type="ECO:0008006" key="3">
    <source>
        <dbReference type="Google" id="ProtNLM"/>
    </source>
</evidence>
<evidence type="ECO:0000313" key="1">
    <source>
        <dbReference type="EMBL" id="OAQ38595.1"/>
    </source>
</evidence>
<reference evidence="1 2" key="1">
    <citation type="submission" date="2016-04" db="EMBL/GenBank/DDBJ databases">
        <authorList>
            <person name="Evans L.H."/>
            <person name="Alamgir A."/>
            <person name="Owens N."/>
            <person name="Weber N.D."/>
            <person name="Virtaneva K."/>
            <person name="Barbian K."/>
            <person name="Babar A."/>
            <person name="Rosenke K."/>
        </authorList>
    </citation>
    <scope>NUCLEOTIDE SEQUENCE [LARGE SCALE GENOMIC DNA]</scope>
    <source>
        <strain evidence="1 2">CCM 8644</strain>
    </source>
</reference>
<comment type="caution">
    <text evidence="1">The sequence shown here is derived from an EMBL/GenBank/DDBJ whole genome shotgun (WGS) entry which is preliminary data.</text>
</comment>
<proteinExistence type="predicted"/>
<keyword evidence="2" id="KW-1185">Reference proteome</keyword>
<protein>
    <recommendedName>
        <fullName evidence="3">Glycosyltransferase</fullName>
    </recommendedName>
</protein>
<dbReference type="AlphaFoldDB" id="A0A179DC15"/>
<dbReference type="STRING" id="1826909.A5893_14370"/>